<dbReference type="SUPFAM" id="SSF52058">
    <property type="entry name" value="L domain-like"/>
    <property type="match status" value="1"/>
</dbReference>
<dbReference type="SUPFAM" id="SSF56112">
    <property type="entry name" value="Protein kinase-like (PK-like)"/>
    <property type="match status" value="1"/>
</dbReference>
<evidence type="ECO:0000256" key="5">
    <source>
        <dbReference type="ARBA" id="ARBA00022741"/>
    </source>
</evidence>
<dbReference type="PROSITE" id="PS50011">
    <property type="entry name" value="PROTEIN_KINASE_DOM"/>
    <property type="match status" value="1"/>
</dbReference>
<dbReference type="InterPro" id="IPR000719">
    <property type="entry name" value="Prot_kinase_dom"/>
</dbReference>
<keyword evidence="6 14" id="KW-0418">Kinase</keyword>
<dbReference type="InterPro" id="IPR030616">
    <property type="entry name" value="Aur-like"/>
</dbReference>
<dbReference type="STRING" id="461836.A0A0L0DHJ5"/>
<proteinExistence type="inferred from homology"/>
<dbReference type="GO" id="GO:0004674">
    <property type="term" value="F:protein serine/threonine kinase activity"/>
    <property type="evidence" value="ECO:0007669"/>
    <property type="project" value="UniProtKB-KW"/>
</dbReference>
<dbReference type="RefSeq" id="XP_013755771.1">
    <property type="nucleotide sequence ID" value="XM_013900317.1"/>
</dbReference>
<protein>
    <recommendedName>
        <fullName evidence="14">Aurora kinase</fullName>
        <ecNumber evidence="14">2.7.11.1</ecNumber>
    </recommendedName>
</protein>
<dbReference type="PANTHER" id="PTHR24350">
    <property type="entry name" value="SERINE/THREONINE-PROTEIN KINASE IAL-RELATED"/>
    <property type="match status" value="1"/>
</dbReference>
<gene>
    <name evidence="17" type="ORF">AMSG_12113</name>
</gene>
<evidence type="ECO:0000256" key="7">
    <source>
        <dbReference type="ARBA" id="ARBA00022840"/>
    </source>
</evidence>
<keyword evidence="4" id="KW-0677">Repeat</keyword>
<evidence type="ECO:0000256" key="8">
    <source>
        <dbReference type="ARBA" id="ARBA00047899"/>
    </source>
</evidence>
<dbReference type="eggNOG" id="KOG0580">
    <property type="taxonomic scope" value="Eukaryota"/>
</dbReference>
<dbReference type="InterPro" id="IPR001611">
    <property type="entry name" value="Leu-rich_rpt"/>
</dbReference>
<feature type="region of interest" description="Disordered" evidence="15">
    <location>
        <begin position="296"/>
        <end position="340"/>
    </location>
</feature>
<dbReference type="FunFam" id="1.10.510.10:FF:000235">
    <property type="entry name" value="Serine/threonine-protein kinase ark1"/>
    <property type="match status" value="1"/>
</dbReference>
<feature type="compositionally biased region" description="Low complexity" evidence="15">
    <location>
        <begin position="355"/>
        <end position="391"/>
    </location>
</feature>
<sequence length="679" mass="72903">MPHTLTFQELVDACIASNSHHAPSNPRTPAEDDSDEVASSTLDLLSRANRADLSRRELVGLDHFELCSSLTELYLASNALVDLSPLAVLAPTLRVLDIAHNAMTSLADLACLHSLMVLDASHNTLAPVSDPRALTALLPPRLVSLDLRGNPLLLTRPVAAAVEAALPRLVELNGVAVVDDEDEDDEEDERSNDGGRNGGQAMIATPPAPVLALESLAVNDVLDAIDIAAAAARVRAADAIWEARTASASRRRGIAEQAAAYDDNTADPEPGMRMGMSKLGAPKTGGKLGAPKTASKFGAGKLGGAGAKSFGGQRRLRPTKSTKKLQATVSRTKPVPVPVASGARTAAGAAAVSASGPASAADGPPPAALATGAPPASSSSTTAPPSSSAGAAREKKAKKVWTLNDFDIGKALGRGKFGNVYLAREKSQQFIVALKVLFKSQLSKANVEHQLRREIEIQSHLRHSNILRLYGYFHDEQRIYLILEFAAQGELYKELQKVGTFSERRSAKYISQLADALAYCHTKHVIHRDIKPENLLLSKKGDLKIADFGWSVHAPHSRRTTLCGTLDYLSPEMVEGKYHDHSVDIWSLGVLMYEFLVGVPPFEAEGSTETFRRIAKVDLHFPSHVSPLARDLISRLLHRNPEKRLELSKVKDHPWIVMHTRTRKSVAPAAPVVAAEASQ</sequence>
<dbReference type="GeneID" id="25570028"/>
<feature type="compositionally biased region" description="Basic residues" evidence="15">
    <location>
        <begin position="314"/>
        <end position="323"/>
    </location>
</feature>
<dbReference type="GO" id="GO:0005524">
    <property type="term" value="F:ATP binding"/>
    <property type="evidence" value="ECO:0007669"/>
    <property type="project" value="UniProtKB-UniRule"/>
</dbReference>
<feature type="binding site" evidence="11">
    <location>
        <position position="547"/>
    </location>
    <ligand>
        <name>ATP</name>
        <dbReference type="ChEBI" id="CHEBI:30616"/>
    </ligand>
</feature>
<feature type="region of interest" description="Disordered" evidence="15">
    <location>
        <begin position="355"/>
        <end position="394"/>
    </location>
</feature>
<dbReference type="OrthoDB" id="377346at2759"/>
<dbReference type="PROSITE" id="PS00108">
    <property type="entry name" value="PROTEIN_KINASE_ST"/>
    <property type="match status" value="1"/>
</dbReference>
<evidence type="ECO:0000256" key="4">
    <source>
        <dbReference type="ARBA" id="ARBA00022737"/>
    </source>
</evidence>
<feature type="region of interest" description="Disordered" evidence="15">
    <location>
        <begin position="177"/>
        <end position="202"/>
    </location>
</feature>
<dbReference type="CDD" id="cd14007">
    <property type="entry name" value="STKc_Aurora"/>
    <property type="match status" value="1"/>
</dbReference>
<evidence type="ECO:0000313" key="17">
    <source>
        <dbReference type="EMBL" id="KNC51844.1"/>
    </source>
</evidence>
<accession>A0A0L0DHJ5</accession>
<keyword evidence="3 14" id="KW-0808">Transferase</keyword>
<feature type="active site" description="Proton acceptor" evidence="10">
    <location>
        <position position="529"/>
    </location>
</feature>
<comment type="similarity">
    <text evidence="14">Belongs to the protein kinase superfamily. Ser/Thr protein kinase family. Aurora subfamily.</text>
</comment>
<evidence type="ECO:0000256" key="9">
    <source>
        <dbReference type="ARBA" id="ARBA00048679"/>
    </source>
</evidence>
<keyword evidence="18" id="KW-1185">Reference proteome</keyword>
<dbReference type="PROSITE" id="PS00107">
    <property type="entry name" value="PROTEIN_KINASE_ATP"/>
    <property type="match status" value="1"/>
</dbReference>
<dbReference type="AlphaFoldDB" id="A0A0L0DHJ5"/>
<evidence type="ECO:0000256" key="11">
    <source>
        <dbReference type="PIRSR" id="PIRSR630616-2"/>
    </source>
</evidence>
<dbReference type="OMA" id="SESADMY"/>
<dbReference type="InterPro" id="IPR011009">
    <property type="entry name" value="Kinase-like_dom_sf"/>
</dbReference>
<evidence type="ECO:0000256" key="10">
    <source>
        <dbReference type="PIRSR" id="PIRSR630616-1"/>
    </source>
</evidence>
<dbReference type="InterPro" id="IPR008271">
    <property type="entry name" value="Ser/Thr_kinase_AS"/>
</dbReference>
<dbReference type="FunFam" id="3.30.200.20:FF:000042">
    <property type="entry name" value="Aurora kinase A"/>
    <property type="match status" value="1"/>
</dbReference>
<dbReference type="EC" id="2.7.11.1" evidence="14"/>
<evidence type="ECO:0000256" key="3">
    <source>
        <dbReference type="ARBA" id="ARBA00022679"/>
    </source>
</evidence>
<dbReference type="Gene3D" id="1.10.510.10">
    <property type="entry name" value="Transferase(Phosphotransferase) domain 1"/>
    <property type="match status" value="1"/>
</dbReference>
<dbReference type="Pfam" id="PF00069">
    <property type="entry name" value="Pkinase"/>
    <property type="match status" value="1"/>
</dbReference>
<evidence type="ECO:0000256" key="14">
    <source>
        <dbReference type="RuleBase" id="RU367134"/>
    </source>
</evidence>
<reference evidence="17 18" key="1">
    <citation type="submission" date="2010-05" db="EMBL/GenBank/DDBJ databases">
        <title>The Genome Sequence of Thecamonas trahens ATCC 50062.</title>
        <authorList>
            <consortium name="The Broad Institute Genome Sequencing Platform"/>
            <person name="Russ C."/>
            <person name="Cuomo C."/>
            <person name="Shea T."/>
            <person name="Young S.K."/>
            <person name="Zeng Q."/>
            <person name="Koehrsen M."/>
            <person name="Haas B."/>
            <person name="Borodovsky M."/>
            <person name="Guigo R."/>
            <person name="Alvarado L."/>
            <person name="Berlin A."/>
            <person name="Bochicchio J."/>
            <person name="Borenstein D."/>
            <person name="Chapman S."/>
            <person name="Chen Z."/>
            <person name="Freedman E."/>
            <person name="Gellesch M."/>
            <person name="Goldberg J."/>
            <person name="Griggs A."/>
            <person name="Gujja S."/>
            <person name="Heilman E."/>
            <person name="Heiman D."/>
            <person name="Hepburn T."/>
            <person name="Howarth C."/>
            <person name="Jen D."/>
            <person name="Larson L."/>
            <person name="Mehta T."/>
            <person name="Park D."/>
            <person name="Pearson M."/>
            <person name="Roberts A."/>
            <person name="Saif S."/>
            <person name="Shenoy N."/>
            <person name="Sisk P."/>
            <person name="Stolte C."/>
            <person name="Sykes S."/>
            <person name="Thomson T."/>
            <person name="Walk T."/>
            <person name="White J."/>
            <person name="Yandava C."/>
            <person name="Burger G."/>
            <person name="Gray M.W."/>
            <person name="Holland P.W.H."/>
            <person name="King N."/>
            <person name="Lang F.B.F."/>
            <person name="Roger A.J."/>
            <person name="Ruiz-Trillo I."/>
            <person name="Lander E."/>
            <person name="Nusbaum C."/>
        </authorList>
    </citation>
    <scope>NUCLEOTIDE SEQUENCE [LARGE SCALE GENOMIC DNA]</scope>
    <source>
        <strain evidence="17 18">ATCC 50062</strain>
    </source>
</reference>
<keyword evidence="5 11" id="KW-0547">Nucleotide-binding</keyword>
<dbReference type="Gene3D" id="3.80.10.10">
    <property type="entry name" value="Ribonuclease Inhibitor"/>
    <property type="match status" value="1"/>
</dbReference>
<dbReference type="EMBL" id="GL349470">
    <property type="protein sequence ID" value="KNC51844.1"/>
    <property type="molecule type" value="Genomic_DNA"/>
</dbReference>
<evidence type="ECO:0000256" key="1">
    <source>
        <dbReference type="ARBA" id="ARBA00022527"/>
    </source>
</evidence>
<dbReference type="InterPro" id="IPR017441">
    <property type="entry name" value="Protein_kinase_ATP_BS"/>
</dbReference>
<feature type="cross-link" description="Glycyl lysine isopeptide (Lys-Gly) (interchain with G-Cter in SUMO2)" evidence="12">
    <location>
        <position position="531"/>
    </location>
</feature>
<keyword evidence="2" id="KW-0433">Leucine-rich repeat</keyword>
<organism evidence="17 18">
    <name type="scientific">Thecamonas trahens ATCC 50062</name>
    <dbReference type="NCBI Taxonomy" id="461836"/>
    <lineage>
        <taxon>Eukaryota</taxon>
        <taxon>Apusozoa</taxon>
        <taxon>Apusomonadida</taxon>
        <taxon>Apusomonadidae</taxon>
        <taxon>Thecamonas</taxon>
    </lineage>
</organism>
<comment type="catalytic activity">
    <reaction evidence="9 14">
        <text>L-seryl-[protein] + ATP = O-phospho-L-seryl-[protein] + ADP + H(+)</text>
        <dbReference type="Rhea" id="RHEA:17989"/>
        <dbReference type="Rhea" id="RHEA-COMP:9863"/>
        <dbReference type="Rhea" id="RHEA-COMP:11604"/>
        <dbReference type="ChEBI" id="CHEBI:15378"/>
        <dbReference type="ChEBI" id="CHEBI:29999"/>
        <dbReference type="ChEBI" id="CHEBI:30616"/>
        <dbReference type="ChEBI" id="CHEBI:83421"/>
        <dbReference type="ChEBI" id="CHEBI:456216"/>
        <dbReference type="EC" id="2.7.11.1"/>
    </reaction>
</comment>
<feature type="domain" description="Protein kinase" evidence="16">
    <location>
        <begin position="406"/>
        <end position="656"/>
    </location>
</feature>
<keyword evidence="7 11" id="KW-0067">ATP-binding</keyword>
<feature type="binding site" evidence="11 13">
    <location>
        <position position="435"/>
    </location>
    <ligand>
        <name>ATP</name>
        <dbReference type="ChEBI" id="CHEBI:30616"/>
    </ligand>
</feature>
<comment type="catalytic activity">
    <reaction evidence="8 14">
        <text>L-threonyl-[protein] + ATP = O-phospho-L-threonyl-[protein] + ADP + H(+)</text>
        <dbReference type="Rhea" id="RHEA:46608"/>
        <dbReference type="Rhea" id="RHEA-COMP:11060"/>
        <dbReference type="Rhea" id="RHEA-COMP:11605"/>
        <dbReference type="ChEBI" id="CHEBI:15378"/>
        <dbReference type="ChEBI" id="CHEBI:30013"/>
        <dbReference type="ChEBI" id="CHEBI:30616"/>
        <dbReference type="ChEBI" id="CHEBI:61977"/>
        <dbReference type="ChEBI" id="CHEBI:456216"/>
        <dbReference type="EC" id="2.7.11.1"/>
    </reaction>
</comment>
<feature type="binding site" evidence="11">
    <location>
        <begin position="533"/>
        <end position="534"/>
    </location>
    <ligand>
        <name>ATP</name>
        <dbReference type="ChEBI" id="CHEBI:30616"/>
    </ligand>
</feature>
<dbReference type="PROSITE" id="PS51450">
    <property type="entry name" value="LRR"/>
    <property type="match status" value="2"/>
</dbReference>
<evidence type="ECO:0000256" key="2">
    <source>
        <dbReference type="ARBA" id="ARBA00022614"/>
    </source>
</evidence>
<name>A0A0L0DHJ5_THETB</name>
<evidence type="ECO:0000256" key="15">
    <source>
        <dbReference type="SAM" id="MobiDB-lite"/>
    </source>
</evidence>
<evidence type="ECO:0000256" key="12">
    <source>
        <dbReference type="PIRSR" id="PIRSR630616-3"/>
    </source>
</evidence>
<evidence type="ECO:0000259" key="16">
    <source>
        <dbReference type="PROSITE" id="PS50011"/>
    </source>
</evidence>
<evidence type="ECO:0000256" key="13">
    <source>
        <dbReference type="PROSITE-ProRule" id="PRU10141"/>
    </source>
</evidence>
<dbReference type="Gene3D" id="3.30.200.20">
    <property type="entry name" value="Phosphorylase Kinase, domain 1"/>
    <property type="match status" value="1"/>
</dbReference>
<feature type="binding site" evidence="11">
    <location>
        <begin position="484"/>
        <end position="486"/>
    </location>
    <ligand>
        <name>ATP</name>
        <dbReference type="ChEBI" id="CHEBI:30616"/>
    </ligand>
</feature>
<feature type="compositionally biased region" description="Acidic residues" evidence="15">
    <location>
        <begin position="178"/>
        <end position="190"/>
    </location>
</feature>
<keyword evidence="1 14" id="KW-0723">Serine/threonine-protein kinase</keyword>
<dbReference type="InterPro" id="IPR032675">
    <property type="entry name" value="LRR_dom_sf"/>
</dbReference>
<feature type="binding site" evidence="11">
    <location>
        <position position="416"/>
    </location>
    <ligand>
        <name>ATP</name>
        <dbReference type="ChEBI" id="CHEBI:30616"/>
    </ligand>
</feature>
<dbReference type="SMART" id="SM00220">
    <property type="entry name" value="S_TKc"/>
    <property type="match status" value="1"/>
</dbReference>
<dbReference type="Pfam" id="PF13855">
    <property type="entry name" value="LRR_8"/>
    <property type="match status" value="1"/>
</dbReference>
<evidence type="ECO:0000313" key="18">
    <source>
        <dbReference type="Proteomes" id="UP000054408"/>
    </source>
</evidence>
<evidence type="ECO:0000256" key="6">
    <source>
        <dbReference type="ARBA" id="ARBA00022777"/>
    </source>
</evidence>
<dbReference type="Proteomes" id="UP000054408">
    <property type="component" value="Unassembled WGS sequence"/>
</dbReference>